<organism evidence="4 6">
    <name type="scientific">Ditylenchus dipsaci</name>
    <dbReference type="NCBI Taxonomy" id="166011"/>
    <lineage>
        <taxon>Eukaryota</taxon>
        <taxon>Metazoa</taxon>
        <taxon>Ecdysozoa</taxon>
        <taxon>Nematoda</taxon>
        <taxon>Chromadorea</taxon>
        <taxon>Rhabditida</taxon>
        <taxon>Tylenchina</taxon>
        <taxon>Tylenchomorpha</taxon>
        <taxon>Sphaerularioidea</taxon>
        <taxon>Anguinidae</taxon>
        <taxon>Anguininae</taxon>
        <taxon>Ditylenchus</taxon>
    </lineage>
</organism>
<dbReference type="GO" id="GO:0005840">
    <property type="term" value="C:ribosome"/>
    <property type="evidence" value="ECO:0007669"/>
    <property type="project" value="UniProtKB-KW"/>
</dbReference>
<dbReference type="SUPFAM" id="SSF53137">
    <property type="entry name" value="Translational machinery components"/>
    <property type="match status" value="1"/>
</dbReference>
<sequence length="211" mass="23006">MATTDGFSRLICQMGKMCISKQLLGSKYCSSIVSILPNRPSSSGFTPKQKNWIKRVGVDKHGVKTFNPQIVYGTVGEGMAMTMNTEELDKMMPTADTMRELFNGTPYEELPVVFVKATKNNTIVNTVHVRNFKSTNAKKKTTIAGQATGMATAQKLLRRGIDTVRVVVAGLGPGRMSSVSGIASSGVTVVSISDRTFLPEYGPRPRKVRRI</sequence>
<keyword evidence="4" id="KW-1185">Reference proteome</keyword>
<dbReference type="WBParaSite" id="jg19402">
    <property type="protein sequence ID" value="jg19402"/>
    <property type="gene ID" value="jg19402"/>
</dbReference>
<dbReference type="Gene3D" id="3.30.420.80">
    <property type="entry name" value="Ribosomal protein S11"/>
    <property type="match status" value="1"/>
</dbReference>
<name>A0A915DFR0_9BILA</name>
<dbReference type="Proteomes" id="UP000887574">
    <property type="component" value="Unplaced"/>
</dbReference>
<dbReference type="GO" id="GO:0006412">
    <property type="term" value="P:translation"/>
    <property type="evidence" value="ECO:0007669"/>
    <property type="project" value="InterPro"/>
</dbReference>
<dbReference type="GO" id="GO:0003735">
    <property type="term" value="F:structural constituent of ribosome"/>
    <property type="evidence" value="ECO:0007669"/>
    <property type="project" value="InterPro"/>
</dbReference>
<protein>
    <submittedName>
        <fullName evidence="5 6">Mitochondrial ribosomal protein S11</fullName>
    </submittedName>
</protein>
<evidence type="ECO:0000313" key="6">
    <source>
        <dbReference type="WBParaSite" id="jg19405"/>
    </source>
</evidence>
<dbReference type="InterPro" id="IPR036967">
    <property type="entry name" value="Ribosomal_uS11_sf"/>
</dbReference>
<comment type="similarity">
    <text evidence="1">Belongs to the universal ribosomal protein uS11 family.</text>
</comment>
<keyword evidence="2" id="KW-0689">Ribosomal protein</keyword>
<proteinExistence type="inferred from homology"/>
<evidence type="ECO:0000313" key="4">
    <source>
        <dbReference type="Proteomes" id="UP000887574"/>
    </source>
</evidence>
<dbReference type="PANTHER" id="PTHR11759">
    <property type="entry name" value="40S RIBOSOMAL PROTEIN S14/30S RIBOSOMAL PROTEIN S11"/>
    <property type="match status" value="1"/>
</dbReference>
<evidence type="ECO:0000313" key="5">
    <source>
        <dbReference type="WBParaSite" id="jg19402"/>
    </source>
</evidence>
<dbReference type="AlphaFoldDB" id="A0A915DFR0"/>
<dbReference type="HAMAP" id="MF_01310">
    <property type="entry name" value="Ribosomal_uS11"/>
    <property type="match status" value="1"/>
</dbReference>
<dbReference type="Pfam" id="PF00411">
    <property type="entry name" value="Ribosomal_S11"/>
    <property type="match status" value="1"/>
</dbReference>
<dbReference type="WBParaSite" id="jg19405">
    <property type="protein sequence ID" value="jg19405"/>
    <property type="gene ID" value="jg19405"/>
</dbReference>
<accession>A0A915DFR0</accession>
<evidence type="ECO:0000256" key="2">
    <source>
        <dbReference type="ARBA" id="ARBA00022980"/>
    </source>
</evidence>
<evidence type="ECO:0000256" key="1">
    <source>
        <dbReference type="ARBA" id="ARBA00006194"/>
    </source>
</evidence>
<dbReference type="InterPro" id="IPR001971">
    <property type="entry name" value="Ribosomal_uS11"/>
</dbReference>
<keyword evidence="3" id="KW-0687">Ribonucleoprotein</keyword>
<evidence type="ECO:0000256" key="3">
    <source>
        <dbReference type="ARBA" id="ARBA00023274"/>
    </source>
</evidence>
<dbReference type="GO" id="GO:1990904">
    <property type="term" value="C:ribonucleoprotein complex"/>
    <property type="evidence" value="ECO:0007669"/>
    <property type="project" value="UniProtKB-KW"/>
</dbReference>
<reference evidence="5 6" key="1">
    <citation type="submission" date="2022-11" db="UniProtKB">
        <authorList>
            <consortium name="WormBaseParasite"/>
        </authorList>
    </citation>
    <scope>IDENTIFICATION</scope>
</reference>